<keyword evidence="5" id="KW-1185">Reference proteome</keyword>
<dbReference type="SMART" id="SM00382">
    <property type="entry name" value="AAA"/>
    <property type="match status" value="1"/>
</dbReference>
<evidence type="ECO:0000259" key="3">
    <source>
        <dbReference type="PROSITE" id="PS50102"/>
    </source>
</evidence>
<comment type="caution">
    <text evidence="4">The sequence shown here is derived from an EMBL/GenBank/DDBJ whole genome shotgun (WGS) entry which is preliminary data.</text>
</comment>
<dbReference type="Gene3D" id="3.40.50.300">
    <property type="entry name" value="P-loop containing nucleotide triphosphate hydrolases"/>
    <property type="match status" value="1"/>
</dbReference>
<dbReference type="PANTHER" id="PTHR46411:SF2">
    <property type="entry name" value="AAA+ ATPASE DOMAIN-CONTAINING PROTEIN"/>
    <property type="match status" value="1"/>
</dbReference>
<dbReference type="SMART" id="SM00360">
    <property type="entry name" value="RRM"/>
    <property type="match status" value="1"/>
</dbReference>
<dbReference type="SUPFAM" id="SSF54928">
    <property type="entry name" value="RNA-binding domain, RBD"/>
    <property type="match status" value="1"/>
</dbReference>
<dbReference type="STRING" id="1213857.A0A484FIN9"/>
<dbReference type="CDD" id="cd19481">
    <property type="entry name" value="RecA-like_protease"/>
    <property type="match status" value="1"/>
</dbReference>
<dbReference type="InterPro" id="IPR012677">
    <property type="entry name" value="Nucleotide-bd_a/b_plait_sf"/>
</dbReference>
<dbReference type="InterPro" id="IPR054289">
    <property type="entry name" value="DUF7025"/>
</dbReference>
<dbReference type="Pfam" id="PF00004">
    <property type="entry name" value="AAA"/>
    <property type="match status" value="1"/>
</dbReference>
<reference evidence="5" key="1">
    <citation type="journal article" date="2013" name="New Phytol.">
        <title>Comparative genomic and transcriptomic analyses reveal the hemibiotrophic stage shift of Colletotrichum fungi.</title>
        <authorList>
            <person name="Gan P."/>
            <person name="Ikeda K."/>
            <person name="Irieda H."/>
            <person name="Narusaka M."/>
            <person name="O'Connell R.J."/>
            <person name="Narusaka Y."/>
            <person name="Takano Y."/>
            <person name="Kubo Y."/>
            <person name="Shirasu K."/>
        </authorList>
    </citation>
    <scope>NUCLEOTIDE SEQUENCE [LARGE SCALE GENOMIC DNA]</scope>
    <source>
        <strain evidence="5">104-T / ATCC 96160 / CBS 514.97 / LARS 414 / MAFF 240422</strain>
    </source>
</reference>
<keyword evidence="1" id="KW-0694">RNA-binding</keyword>
<feature type="compositionally biased region" description="Basic and acidic residues" evidence="2">
    <location>
        <begin position="897"/>
        <end position="907"/>
    </location>
</feature>
<feature type="region of interest" description="Disordered" evidence="2">
    <location>
        <begin position="886"/>
        <end position="917"/>
    </location>
</feature>
<dbReference type="PANTHER" id="PTHR46411">
    <property type="entry name" value="FAMILY ATPASE, PUTATIVE-RELATED"/>
    <property type="match status" value="1"/>
</dbReference>
<evidence type="ECO:0000256" key="1">
    <source>
        <dbReference type="PROSITE-ProRule" id="PRU00176"/>
    </source>
</evidence>
<dbReference type="OrthoDB" id="7763451at2759"/>
<dbReference type="EMBL" id="AMCV02000033">
    <property type="protein sequence ID" value="TDZ16757.1"/>
    <property type="molecule type" value="Genomic_DNA"/>
</dbReference>
<protein>
    <submittedName>
        <fullName evidence="4">Protein vip1</fullName>
    </submittedName>
</protein>
<dbReference type="InterPro" id="IPR003959">
    <property type="entry name" value="ATPase_AAA_core"/>
</dbReference>
<dbReference type="GO" id="GO:0003723">
    <property type="term" value="F:RNA binding"/>
    <property type="evidence" value="ECO:0007669"/>
    <property type="project" value="UniProtKB-UniRule"/>
</dbReference>
<feature type="region of interest" description="Disordered" evidence="2">
    <location>
        <begin position="1033"/>
        <end position="1096"/>
    </location>
</feature>
<dbReference type="SUPFAM" id="SSF52540">
    <property type="entry name" value="P-loop containing nucleoside triphosphate hydrolases"/>
    <property type="match status" value="1"/>
</dbReference>
<reference evidence="5" key="2">
    <citation type="journal article" date="2019" name="Mol. Plant Microbe Interact.">
        <title>Genome sequence resources for four phytopathogenic fungi from the Colletotrichum orbiculare species complex.</title>
        <authorList>
            <person name="Gan P."/>
            <person name="Tsushima A."/>
            <person name="Narusaka M."/>
            <person name="Narusaka Y."/>
            <person name="Takano Y."/>
            <person name="Kubo Y."/>
            <person name="Shirasu K."/>
        </authorList>
    </citation>
    <scope>GENOME REANNOTATION</scope>
    <source>
        <strain evidence="5">104-T / ATCC 96160 / CBS 514.97 / LARS 414 / MAFF 240422</strain>
    </source>
</reference>
<dbReference type="Pfam" id="PF00076">
    <property type="entry name" value="RRM_1"/>
    <property type="match status" value="1"/>
</dbReference>
<dbReference type="InterPro" id="IPR035979">
    <property type="entry name" value="RBD_domain_sf"/>
</dbReference>
<dbReference type="InterPro" id="IPR027417">
    <property type="entry name" value="P-loop_NTPase"/>
</dbReference>
<evidence type="ECO:0000313" key="4">
    <source>
        <dbReference type="EMBL" id="TDZ16757.1"/>
    </source>
</evidence>
<dbReference type="Gene3D" id="3.30.70.330">
    <property type="match status" value="1"/>
</dbReference>
<feature type="region of interest" description="Disordered" evidence="2">
    <location>
        <begin position="1"/>
        <end position="69"/>
    </location>
</feature>
<dbReference type="CDD" id="cd12268">
    <property type="entry name" value="RRM_Vip1"/>
    <property type="match status" value="1"/>
</dbReference>
<dbReference type="GO" id="GO:0005524">
    <property type="term" value="F:ATP binding"/>
    <property type="evidence" value="ECO:0007669"/>
    <property type="project" value="InterPro"/>
</dbReference>
<evidence type="ECO:0000313" key="5">
    <source>
        <dbReference type="Proteomes" id="UP000014480"/>
    </source>
</evidence>
<dbReference type="InterPro" id="IPR056599">
    <property type="entry name" value="AAA_lid_fung"/>
</dbReference>
<feature type="compositionally biased region" description="Polar residues" evidence="2">
    <location>
        <begin position="1"/>
        <end position="10"/>
    </location>
</feature>
<dbReference type="AlphaFoldDB" id="A0A484FIN9"/>
<dbReference type="Pfam" id="PF23232">
    <property type="entry name" value="AAA_lid_13"/>
    <property type="match status" value="1"/>
</dbReference>
<organism evidence="4 5">
    <name type="scientific">Colletotrichum orbiculare (strain 104-T / ATCC 96160 / CBS 514.97 / LARS 414 / MAFF 240422)</name>
    <name type="common">Cucumber anthracnose fungus</name>
    <name type="synonym">Colletotrichum lagenarium</name>
    <dbReference type="NCBI Taxonomy" id="1213857"/>
    <lineage>
        <taxon>Eukaryota</taxon>
        <taxon>Fungi</taxon>
        <taxon>Dikarya</taxon>
        <taxon>Ascomycota</taxon>
        <taxon>Pezizomycotina</taxon>
        <taxon>Sordariomycetes</taxon>
        <taxon>Hypocreomycetidae</taxon>
        <taxon>Glomerellales</taxon>
        <taxon>Glomerellaceae</taxon>
        <taxon>Colletotrichum</taxon>
        <taxon>Colletotrichum orbiculare species complex</taxon>
    </lineage>
</organism>
<gene>
    <name evidence="4" type="primary">vip1</name>
    <name evidence="4" type="ORF">Cob_v010257</name>
</gene>
<dbReference type="GO" id="GO:0016887">
    <property type="term" value="F:ATP hydrolysis activity"/>
    <property type="evidence" value="ECO:0007669"/>
    <property type="project" value="InterPro"/>
</dbReference>
<dbReference type="PROSITE" id="PS50102">
    <property type="entry name" value="RRM"/>
    <property type="match status" value="1"/>
</dbReference>
<dbReference type="Proteomes" id="UP000014480">
    <property type="component" value="Unassembled WGS sequence"/>
</dbReference>
<sequence length="1096" mass="121317">MSLPNKSQAGTGMLHFEGLPPDQPTYTQEAEDNCQEPPAPQGENAGPTAEDSQSCGEGSDDGDENLLRDGPWSLQNVVARWQGMGRKSESVPQKIWRLVQGMGGKQYLHTGSSGVLIPADSLALGGSDRARLVPFTLDCYYINFDGTNFVRVLKNFEIPEFKDAMSVRGLPILPISVAVQEGLINVEDVRTRASAFIAYTRSTYSYYRGRSICREPDGELLRRVEKSGLESTVVFPENIESPIVVDFERCFQEQPSWKPCRASRELSTLRHIVIPSTGTDDDRVWDLRMAERVLEYTDQSQSIELHSRVPPTGDDLLLLPDRVFAYVLRTRQWACIPIGREGSQSENYLTGIEADHTAWDLLQIDSRHKSIIQALMATHFRKKKPQRRQFDLVQDKGKGLIILLHGVPGVGKTSTAETVAQYYNKPLLPITCDLGLTSIEVEKNLQKSFQLAQAWECVLLLDEADVFLAERTQDNLERNALVSVFLRVMEYYEGILFLTTNKVGAFDDAFKSRISMSLYYPPLQQHQTERIWDMQIKRTEKLSREADPDDESQHVKFNHDEVMAMAREIWSTQQSHLFFQPVWNGRQIRNAFQTAVALAEWHQQEDKVPGPIRVKGEHFYKVSIVSNEFNAYLWSVTKQKGEAGYNFYKGYRYDGFDPGQPAGPGWRSAQAQQQQQAGIGMDMGGQGMWNSPQSSMMGMGMNAQPGGLGAVSFGGNNMQNQGGFASNHGLNQAGFPSGRWQTNSGAMGNPDVGMGMPSANVQTVPGQGVGMAQDKDIDTPSHLALPLTKPSPYNYHSLTRTIPTSTSIPPEKAANMSNTTVHVKNIAPATENKEIQDFFSFCGRITDIQVTDAGETKDASVTFEKETAAKTALLLNNTQLGTSHITVTSASGDSNDDGSHYRDNADRDTDEITQEEKPRSRILAEYLAQGYVVGDVALQRAIELDTQHGVSSRFFGTLQNLDQKYHATDRAKATDQSYGITARAQGIFGGLSSYFEKATSSPTGKRIVSFYQDGSRQVQDIHAEARRLADLKKEQHGGSAYKASGLERFLGKEKEKTVPPATGETTGTQAPTQPDSTTSVPLSKPSEATADEKTSA</sequence>
<feature type="compositionally biased region" description="Polar residues" evidence="2">
    <location>
        <begin position="1063"/>
        <end position="1081"/>
    </location>
</feature>
<dbReference type="InterPro" id="IPR000504">
    <property type="entry name" value="RRM_dom"/>
</dbReference>
<feature type="domain" description="RRM" evidence="3">
    <location>
        <begin position="819"/>
        <end position="892"/>
    </location>
</feature>
<dbReference type="Pfam" id="PF22942">
    <property type="entry name" value="DUF7025"/>
    <property type="match status" value="1"/>
</dbReference>
<dbReference type="InterPro" id="IPR034358">
    <property type="entry name" value="Vip1_RRM"/>
</dbReference>
<proteinExistence type="predicted"/>
<accession>A0A484FIN9</accession>
<evidence type="ECO:0000256" key="2">
    <source>
        <dbReference type="SAM" id="MobiDB-lite"/>
    </source>
</evidence>
<name>A0A484FIN9_COLOR</name>
<dbReference type="InterPro" id="IPR003593">
    <property type="entry name" value="AAA+_ATPase"/>
</dbReference>